<dbReference type="CDD" id="cd07325">
    <property type="entry name" value="M48_Ste24p_like"/>
    <property type="match status" value="1"/>
</dbReference>
<gene>
    <name evidence="13" type="ORF">HKD39_05875</name>
</gene>
<dbReference type="EMBL" id="JABEND010000002">
    <property type="protein sequence ID" value="NNG35247.1"/>
    <property type="molecule type" value="Genomic_DNA"/>
</dbReference>
<keyword evidence="4" id="KW-0479">Metal-binding</keyword>
<evidence type="ECO:0000256" key="2">
    <source>
        <dbReference type="ARBA" id="ARBA00022670"/>
    </source>
</evidence>
<dbReference type="GO" id="GO:0046872">
    <property type="term" value="F:metal ion binding"/>
    <property type="evidence" value="ECO:0007669"/>
    <property type="project" value="UniProtKB-KW"/>
</dbReference>
<keyword evidence="5 10" id="KW-0378">Hydrolase</keyword>
<dbReference type="RefSeq" id="WP_171199000.1">
    <property type="nucleotide sequence ID" value="NZ_JABEND010000002.1"/>
</dbReference>
<evidence type="ECO:0000256" key="7">
    <source>
        <dbReference type="ARBA" id="ARBA00022989"/>
    </source>
</evidence>
<keyword evidence="3" id="KW-0812">Transmembrane</keyword>
<feature type="region of interest" description="Disordered" evidence="11">
    <location>
        <begin position="284"/>
        <end position="361"/>
    </location>
</feature>
<feature type="domain" description="Peptidase M48" evidence="12">
    <location>
        <begin position="78"/>
        <end position="272"/>
    </location>
</feature>
<dbReference type="PANTHER" id="PTHR43221">
    <property type="entry name" value="PROTEASE HTPX"/>
    <property type="match status" value="1"/>
</dbReference>
<evidence type="ECO:0000256" key="3">
    <source>
        <dbReference type="ARBA" id="ARBA00022692"/>
    </source>
</evidence>
<evidence type="ECO:0000259" key="12">
    <source>
        <dbReference type="Pfam" id="PF01435"/>
    </source>
</evidence>
<dbReference type="GO" id="GO:0006508">
    <property type="term" value="P:proteolysis"/>
    <property type="evidence" value="ECO:0007669"/>
    <property type="project" value="UniProtKB-KW"/>
</dbReference>
<keyword evidence="1" id="KW-1003">Cell membrane</keyword>
<evidence type="ECO:0000256" key="8">
    <source>
        <dbReference type="ARBA" id="ARBA00023049"/>
    </source>
</evidence>
<organism evidence="13 14">
    <name type="scientific">Nakamurella aerolata</name>
    <dbReference type="NCBI Taxonomy" id="1656892"/>
    <lineage>
        <taxon>Bacteria</taxon>
        <taxon>Bacillati</taxon>
        <taxon>Actinomycetota</taxon>
        <taxon>Actinomycetes</taxon>
        <taxon>Nakamurellales</taxon>
        <taxon>Nakamurellaceae</taxon>
        <taxon>Nakamurella</taxon>
    </lineage>
</organism>
<keyword evidence="8 10" id="KW-0482">Metalloprotease</keyword>
<reference evidence="13 14" key="1">
    <citation type="submission" date="2020-05" db="EMBL/GenBank/DDBJ databases">
        <title>Nakamurella sp. DB0629 isolated from air conditioner.</title>
        <authorList>
            <person name="Kim D.H."/>
            <person name="Kim D.-U."/>
        </authorList>
    </citation>
    <scope>NUCLEOTIDE SEQUENCE [LARGE SCALE GENOMIC DNA]</scope>
    <source>
        <strain evidence="13 14">DB0629</strain>
    </source>
</reference>
<evidence type="ECO:0000313" key="14">
    <source>
        <dbReference type="Proteomes" id="UP000562984"/>
    </source>
</evidence>
<keyword evidence="9" id="KW-0472">Membrane</keyword>
<dbReference type="PANTHER" id="PTHR43221:SF3">
    <property type="entry name" value="SLL1280 PROTEIN"/>
    <property type="match status" value="1"/>
</dbReference>
<evidence type="ECO:0000256" key="9">
    <source>
        <dbReference type="ARBA" id="ARBA00023136"/>
    </source>
</evidence>
<dbReference type="InterPro" id="IPR050083">
    <property type="entry name" value="HtpX_protease"/>
</dbReference>
<proteinExistence type="inferred from homology"/>
<evidence type="ECO:0000313" key="13">
    <source>
        <dbReference type="EMBL" id="NNG35247.1"/>
    </source>
</evidence>
<keyword evidence="14" id="KW-1185">Reference proteome</keyword>
<dbReference type="AlphaFoldDB" id="A0A849A5A8"/>
<feature type="compositionally biased region" description="Basic and acidic residues" evidence="11">
    <location>
        <begin position="287"/>
        <end position="299"/>
    </location>
</feature>
<keyword evidence="2 10" id="KW-0645">Protease</keyword>
<keyword evidence="7" id="KW-1133">Transmembrane helix</keyword>
<evidence type="ECO:0000256" key="11">
    <source>
        <dbReference type="SAM" id="MobiDB-lite"/>
    </source>
</evidence>
<name>A0A849A5A8_9ACTN</name>
<evidence type="ECO:0000256" key="6">
    <source>
        <dbReference type="ARBA" id="ARBA00022833"/>
    </source>
</evidence>
<dbReference type="Pfam" id="PF01435">
    <property type="entry name" value="Peptidase_M48"/>
    <property type="match status" value="1"/>
</dbReference>
<keyword evidence="6 10" id="KW-0862">Zinc</keyword>
<evidence type="ECO:0000256" key="1">
    <source>
        <dbReference type="ARBA" id="ARBA00022475"/>
    </source>
</evidence>
<accession>A0A849A5A8</accession>
<protein>
    <submittedName>
        <fullName evidence="13">M48 family metallopeptidase</fullName>
    </submittedName>
</protein>
<comment type="caution">
    <text evidence="13">The sequence shown here is derived from an EMBL/GenBank/DDBJ whole genome shotgun (WGS) entry which is preliminary data.</text>
</comment>
<comment type="cofactor">
    <cofactor evidence="10">
        <name>Zn(2+)</name>
        <dbReference type="ChEBI" id="CHEBI:29105"/>
    </cofactor>
    <text evidence="10">Binds 1 zinc ion per subunit.</text>
</comment>
<evidence type="ECO:0000256" key="4">
    <source>
        <dbReference type="ARBA" id="ARBA00022723"/>
    </source>
</evidence>
<comment type="similarity">
    <text evidence="10">Belongs to the peptidase M48 family.</text>
</comment>
<dbReference type="Gene3D" id="3.30.2010.10">
    <property type="entry name" value="Metalloproteases ('zincins'), catalytic domain"/>
    <property type="match status" value="1"/>
</dbReference>
<sequence>MAEQRKRASKQPAKVDGRVRFPGISPRAYEHPADRGVMATMRAVPGLADILKTLSGIFPERGERLMALASCIRVGDKQYPQLEKIRQDCAAILDLPTVPNVFVHRDPYANAMTIGIDEPFILINTGLVEALDDDALRFVIGHEMGHVLSGHAVLRTLLIRLLSLQTTIAWVPAGALGLRAVIAALREWFRKAELTADRAGLLTVQDPKAALRAHVYLAGGIESEQIDIPSFLRQAEEYTQVEDIRDSIHKLRAVEGMTHPLAVVRAAQLQKWAASEDYRAILGGTYPKREDDTPQKDLGEDMSSAARSYKTAAEESTDPLTNLINTVGDQLAKAGSRLGGMFKQDNGSADGAPDGGKSGKN</sequence>
<feature type="compositionally biased region" description="Polar residues" evidence="11">
    <location>
        <begin position="318"/>
        <end position="328"/>
    </location>
</feature>
<dbReference type="Proteomes" id="UP000562984">
    <property type="component" value="Unassembled WGS sequence"/>
</dbReference>
<evidence type="ECO:0000256" key="5">
    <source>
        <dbReference type="ARBA" id="ARBA00022801"/>
    </source>
</evidence>
<dbReference type="GO" id="GO:0004222">
    <property type="term" value="F:metalloendopeptidase activity"/>
    <property type="evidence" value="ECO:0007669"/>
    <property type="project" value="InterPro"/>
</dbReference>
<evidence type="ECO:0000256" key="10">
    <source>
        <dbReference type="RuleBase" id="RU003983"/>
    </source>
</evidence>
<dbReference type="InterPro" id="IPR001915">
    <property type="entry name" value="Peptidase_M48"/>
</dbReference>